<dbReference type="GO" id="GO:0019695">
    <property type="term" value="P:choline metabolic process"/>
    <property type="evidence" value="ECO:0007669"/>
    <property type="project" value="TreeGrafter"/>
</dbReference>
<sequence>MFIWIHGGANYLESSRLPDYHGDELAGKGDIVVASLNYRLGLFGFLDVSVLGGETYAGEAAVKGAITKSWTREVSASSPLARAPARALFILQLVPI</sequence>
<accession>A0A3A5L5Q1</accession>
<dbReference type="InterPro" id="IPR029058">
    <property type="entry name" value="AB_hydrolase_fold"/>
</dbReference>
<dbReference type="GO" id="GO:0005615">
    <property type="term" value="C:extracellular space"/>
    <property type="evidence" value="ECO:0007669"/>
    <property type="project" value="TreeGrafter"/>
</dbReference>
<proteinExistence type="predicted"/>
<dbReference type="SUPFAM" id="SSF53474">
    <property type="entry name" value="alpha/beta-Hydrolases"/>
    <property type="match status" value="1"/>
</dbReference>
<keyword evidence="4" id="KW-1185">Reference proteome</keyword>
<dbReference type="OrthoDB" id="9775851at2"/>
<evidence type="ECO:0000259" key="2">
    <source>
        <dbReference type="Pfam" id="PF00135"/>
    </source>
</evidence>
<gene>
    <name evidence="3" type="ORF">D3227_06365</name>
</gene>
<dbReference type="GO" id="GO:0006581">
    <property type="term" value="P:acetylcholine catabolic process"/>
    <property type="evidence" value="ECO:0007669"/>
    <property type="project" value="TreeGrafter"/>
</dbReference>
<dbReference type="EMBL" id="QZWZ01000003">
    <property type="protein sequence ID" value="RJT41408.1"/>
    <property type="molecule type" value="Genomic_DNA"/>
</dbReference>
<dbReference type="Gene3D" id="3.40.50.1820">
    <property type="entry name" value="alpha/beta hydrolase"/>
    <property type="match status" value="1"/>
</dbReference>
<dbReference type="Proteomes" id="UP000272706">
    <property type="component" value="Unassembled WGS sequence"/>
</dbReference>
<evidence type="ECO:0000313" key="3">
    <source>
        <dbReference type="EMBL" id="RJT41408.1"/>
    </source>
</evidence>
<protein>
    <recommendedName>
        <fullName evidence="2">Carboxylesterase type B domain-containing protein</fullName>
    </recommendedName>
</protein>
<organism evidence="3 4">
    <name type="scientific">Mesorhizobium waimense</name>
    <dbReference type="NCBI Taxonomy" id="1300307"/>
    <lineage>
        <taxon>Bacteria</taxon>
        <taxon>Pseudomonadati</taxon>
        <taxon>Pseudomonadota</taxon>
        <taxon>Alphaproteobacteria</taxon>
        <taxon>Hyphomicrobiales</taxon>
        <taxon>Phyllobacteriaceae</taxon>
        <taxon>Mesorhizobium</taxon>
    </lineage>
</organism>
<keyword evidence="1" id="KW-0378">Hydrolase</keyword>
<dbReference type="GO" id="GO:0005886">
    <property type="term" value="C:plasma membrane"/>
    <property type="evidence" value="ECO:0007669"/>
    <property type="project" value="TreeGrafter"/>
</dbReference>
<dbReference type="InterPro" id="IPR002018">
    <property type="entry name" value="CarbesteraseB"/>
</dbReference>
<dbReference type="GO" id="GO:0003990">
    <property type="term" value="F:acetylcholinesterase activity"/>
    <property type="evidence" value="ECO:0007669"/>
    <property type="project" value="TreeGrafter"/>
</dbReference>
<dbReference type="AlphaFoldDB" id="A0A3A5L5Q1"/>
<name>A0A3A5L5Q1_9HYPH</name>
<comment type="caution">
    <text evidence="3">The sequence shown here is derived from an EMBL/GenBank/DDBJ whole genome shotgun (WGS) entry which is preliminary data.</text>
</comment>
<dbReference type="PANTHER" id="PTHR43918:SF4">
    <property type="entry name" value="CARBOXYLIC ESTER HYDROLASE"/>
    <property type="match status" value="1"/>
</dbReference>
<evidence type="ECO:0000313" key="4">
    <source>
        <dbReference type="Proteomes" id="UP000272706"/>
    </source>
</evidence>
<dbReference type="Pfam" id="PF00135">
    <property type="entry name" value="COesterase"/>
    <property type="match status" value="1"/>
</dbReference>
<feature type="domain" description="Carboxylesterase type B" evidence="2">
    <location>
        <begin position="2"/>
        <end position="48"/>
    </location>
</feature>
<dbReference type="PANTHER" id="PTHR43918">
    <property type="entry name" value="ACETYLCHOLINESTERASE"/>
    <property type="match status" value="1"/>
</dbReference>
<evidence type="ECO:0000256" key="1">
    <source>
        <dbReference type="ARBA" id="ARBA00022801"/>
    </source>
</evidence>
<dbReference type="InterPro" id="IPR050654">
    <property type="entry name" value="AChE-related_enzymes"/>
</dbReference>
<reference evidence="3 4" key="1">
    <citation type="submission" date="2018-09" db="EMBL/GenBank/DDBJ databases">
        <title>Mesorhizobium carmichaelinearum sp. nov. isolated from Carmichaelinea spp. root nodules in New Zealand.</title>
        <authorList>
            <person name="De Meyer S.E."/>
        </authorList>
    </citation>
    <scope>NUCLEOTIDE SEQUENCE [LARGE SCALE GENOMIC DNA]</scope>
    <source>
        <strain evidence="3 4">ICMP19557</strain>
    </source>
</reference>